<dbReference type="GO" id="GO:0004190">
    <property type="term" value="F:aspartic-type endopeptidase activity"/>
    <property type="evidence" value="ECO:0007669"/>
    <property type="project" value="InterPro"/>
</dbReference>
<dbReference type="Pfam" id="PF09668">
    <property type="entry name" value="Asp_protease"/>
    <property type="match status" value="1"/>
</dbReference>
<dbReference type="EMBL" id="REGN01000562">
    <property type="protein sequence ID" value="RNA41032.1"/>
    <property type="molecule type" value="Genomic_DNA"/>
</dbReference>
<sequence length="379" mass="43280">MATTSQREAIKTVDQSWTAEVKSKLLMEFDANVKKIKDLQLDIAGKGYVLDSNTPVYYGRTAGVPEDKKLAVITPYVKETALKRDNSKARKGKIKLELFKLKQTVEFDSFLSKFQELANESSMAQEDLILIFSHALKPKCALKVQIREPKTIEEAYKIAIKFEKNLKFISGSFKEHKINCVSLLADSTSLLMTNGLINKKNVDRMVFDKGATMSIIAEDCAIKNGISFWPDETKVILADDRKVDVCGKTEALEVNIGGTICELPMLILKHKEYNILLGIDYFNLTGAGIFPKQRWIKYDKHELNLNNYEKIENEILYVENDEELDDSFSFEFKNLQLKVKPEINITKKFEKDFKDLSSMKTYAVTQQPASPYKFEENSE</sequence>
<proteinExistence type="predicted"/>
<keyword evidence="3" id="KW-1185">Reference proteome</keyword>
<dbReference type="SUPFAM" id="SSF50630">
    <property type="entry name" value="Acid proteases"/>
    <property type="match status" value="1"/>
</dbReference>
<evidence type="ECO:0000313" key="3">
    <source>
        <dbReference type="Proteomes" id="UP000276133"/>
    </source>
</evidence>
<protein>
    <recommendedName>
        <fullName evidence="1">Aspartic peptidase DDI1-type domain-containing protein</fullName>
    </recommendedName>
</protein>
<dbReference type="InterPro" id="IPR019103">
    <property type="entry name" value="Peptidase_aspartic_DDI1-type"/>
</dbReference>
<evidence type="ECO:0000313" key="2">
    <source>
        <dbReference type="EMBL" id="RNA41032.1"/>
    </source>
</evidence>
<dbReference type="Gene3D" id="2.40.70.10">
    <property type="entry name" value="Acid Proteases"/>
    <property type="match status" value="1"/>
</dbReference>
<dbReference type="AlphaFoldDB" id="A0A3M7SZ56"/>
<dbReference type="GO" id="GO:0006508">
    <property type="term" value="P:proteolysis"/>
    <property type="evidence" value="ECO:0007669"/>
    <property type="project" value="InterPro"/>
</dbReference>
<dbReference type="InterPro" id="IPR021109">
    <property type="entry name" value="Peptidase_aspartic_dom_sf"/>
</dbReference>
<feature type="domain" description="Aspartic peptidase DDI1-type" evidence="1">
    <location>
        <begin position="190"/>
        <end position="283"/>
    </location>
</feature>
<reference evidence="2 3" key="1">
    <citation type="journal article" date="2018" name="Sci. Rep.">
        <title>Genomic signatures of local adaptation to the degree of environmental predictability in rotifers.</title>
        <authorList>
            <person name="Franch-Gras L."/>
            <person name="Hahn C."/>
            <person name="Garcia-Roger E.M."/>
            <person name="Carmona M.J."/>
            <person name="Serra M."/>
            <person name="Gomez A."/>
        </authorList>
    </citation>
    <scope>NUCLEOTIDE SEQUENCE [LARGE SCALE GENOMIC DNA]</scope>
    <source>
        <strain evidence="2">HYR1</strain>
    </source>
</reference>
<comment type="caution">
    <text evidence="2">The sequence shown here is derived from an EMBL/GenBank/DDBJ whole genome shotgun (WGS) entry which is preliminary data.</text>
</comment>
<dbReference type="Proteomes" id="UP000276133">
    <property type="component" value="Unassembled WGS sequence"/>
</dbReference>
<name>A0A3M7SZ56_BRAPC</name>
<organism evidence="2 3">
    <name type="scientific">Brachionus plicatilis</name>
    <name type="common">Marine rotifer</name>
    <name type="synonym">Brachionus muelleri</name>
    <dbReference type="NCBI Taxonomy" id="10195"/>
    <lineage>
        <taxon>Eukaryota</taxon>
        <taxon>Metazoa</taxon>
        <taxon>Spiralia</taxon>
        <taxon>Gnathifera</taxon>
        <taxon>Rotifera</taxon>
        <taxon>Eurotatoria</taxon>
        <taxon>Monogononta</taxon>
        <taxon>Pseudotrocha</taxon>
        <taxon>Ploima</taxon>
        <taxon>Brachionidae</taxon>
        <taxon>Brachionus</taxon>
    </lineage>
</organism>
<evidence type="ECO:0000259" key="1">
    <source>
        <dbReference type="Pfam" id="PF09668"/>
    </source>
</evidence>
<gene>
    <name evidence="2" type="ORF">BpHYR1_051437</name>
</gene>
<dbReference type="CDD" id="cd00303">
    <property type="entry name" value="retropepsin_like"/>
    <property type="match status" value="1"/>
</dbReference>
<dbReference type="OrthoDB" id="10168660at2759"/>
<accession>A0A3M7SZ56</accession>